<feature type="region of interest" description="Disordered" evidence="1">
    <location>
        <begin position="1"/>
        <end position="21"/>
    </location>
</feature>
<name>A0AAD5KLT8_9CRUS</name>
<evidence type="ECO:0000256" key="1">
    <source>
        <dbReference type="SAM" id="MobiDB-lite"/>
    </source>
</evidence>
<accession>A0AAD5KLT8</accession>
<keyword evidence="3" id="KW-1185">Reference proteome</keyword>
<proteinExistence type="predicted"/>
<comment type="caution">
    <text evidence="2">The sequence shown here is derived from an EMBL/GenBank/DDBJ whole genome shotgun (WGS) entry which is preliminary data.</text>
</comment>
<evidence type="ECO:0000313" key="2">
    <source>
        <dbReference type="EMBL" id="KAI9555426.1"/>
    </source>
</evidence>
<evidence type="ECO:0000313" key="3">
    <source>
        <dbReference type="Proteomes" id="UP000820818"/>
    </source>
</evidence>
<reference evidence="2 3" key="1">
    <citation type="submission" date="2022-05" db="EMBL/GenBank/DDBJ databases">
        <title>A multi-omics perspective on studying reproductive biology in Daphnia sinensis.</title>
        <authorList>
            <person name="Jia J."/>
        </authorList>
    </citation>
    <scope>NUCLEOTIDE SEQUENCE [LARGE SCALE GENOMIC DNA]</scope>
    <source>
        <strain evidence="2 3">WSL</strain>
    </source>
</reference>
<organism evidence="2 3">
    <name type="scientific">Daphnia sinensis</name>
    <dbReference type="NCBI Taxonomy" id="1820382"/>
    <lineage>
        <taxon>Eukaryota</taxon>
        <taxon>Metazoa</taxon>
        <taxon>Ecdysozoa</taxon>
        <taxon>Arthropoda</taxon>
        <taxon>Crustacea</taxon>
        <taxon>Branchiopoda</taxon>
        <taxon>Diplostraca</taxon>
        <taxon>Cladocera</taxon>
        <taxon>Anomopoda</taxon>
        <taxon>Daphniidae</taxon>
        <taxon>Daphnia</taxon>
        <taxon>Daphnia similis group</taxon>
    </lineage>
</organism>
<dbReference type="EMBL" id="WJBH02000007">
    <property type="protein sequence ID" value="KAI9555426.1"/>
    <property type="molecule type" value="Genomic_DNA"/>
</dbReference>
<sequence>MVESVSVGRQNRRTTGARIDWTEHTKKQRETYRVFSTCSCHLLQSPPQQHSVDSCRPTLGTVAGPAADNLHSPHFCLLI</sequence>
<dbReference type="AlphaFoldDB" id="A0AAD5KLT8"/>
<protein>
    <submittedName>
        <fullName evidence="2">Uncharacterized protein</fullName>
    </submittedName>
</protein>
<dbReference type="Proteomes" id="UP000820818">
    <property type="component" value="Linkage Group LG7"/>
</dbReference>
<gene>
    <name evidence="2" type="ORF">GHT06_017941</name>
</gene>